<organism evidence="3 4">
    <name type="scientific">Thermobrachium celere DSM 8682</name>
    <dbReference type="NCBI Taxonomy" id="941824"/>
    <lineage>
        <taxon>Bacteria</taxon>
        <taxon>Bacillati</taxon>
        <taxon>Bacillota</taxon>
        <taxon>Clostridia</taxon>
        <taxon>Eubacteriales</taxon>
        <taxon>Clostridiaceae</taxon>
        <taxon>Thermobrachium</taxon>
    </lineage>
</organism>
<evidence type="ECO:0000256" key="1">
    <source>
        <dbReference type="SAM" id="Phobius"/>
    </source>
</evidence>
<feature type="transmembrane region" description="Helical" evidence="1">
    <location>
        <begin position="12"/>
        <end position="31"/>
    </location>
</feature>
<proteinExistence type="predicted"/>
<dbReference type="EMBL" id="CAVN010000088">
    <property type="protein sequence ID" value="CDF57546.1"/>
    <property type="molecule type" value="Genomic_DNA"/>
</dbReference>
<keyword evidence="1" id="KW-1133">Transmembrane helix</keyword>
<comment type="caution">
    <text evidence="3">The sequence shown here is derived from an EMBL/GenBank/DDBJ whole genome shotgun (WGS) entry which is preliminary data.</text>
</comment>
<name>R7RQE8_9CLOT</name>
<gene>
    <name evidence="3" type="ORF">TCEL_01460</name>
</gene>
<evidence type="ECO:0000259" key="2">
    <source>
        <dbReference type="Pfam" id="PF16472"/>
    </source>
</evidence>
<keyword evidence="1" id="KW-0812">Transmembrane</keyword>
<dbReference type="InterPro" id="IPR032485">
    <property type="entry name" value="LRP1-like_beta_prop"/>
</dbReference>
<reference evidence="3" key="1">
    <citation type="submission" date="2013-03" db="EMBL/GenBank/DDBJ databases">
        <title>Draft genome sequence of the hydrogen-ethanol-producing anaerobic alkalithermophilic Caloramator celere.</title>
        <authorList>
            <person name="Ciranna A."/>
            <person name="Larjo A."/>
            <person name="Kivisto A."/>
            <person name="Santala V."/>
            <person name="Roos C."/>
            <person name="Karp M."/>
        </authorList>
    </citation>
    <scope>NUCLEOTIDE SEQUENCE [LARGE SCALE GENOMIC DNA]</scope>
    <source>
        <strain evidence="3">DSM 8682</strain>
    </source>
</reference>
<sequence>MKNNSTSKKFERVYLVFAIILVLVFGVSLFWSNLKRIFRPKTIDFISSSDNLSVYTKDSIYMNTILFSDIVGLYKINTSTGDTKELELDNAYNIFKSGNNIYYLSQKTLYRLDEITKKKEKLLDYGIESFKLCGETIIYKDELNRLYKYDIKNKKSEYIISAPNLYVVDNKLYMYYTTKQIVERDLETDQIKTYNLNFPIRLLSYYKGYFYVINEEKSQIVKLDREFKVIKELLTDPNLIEFLIIDERIFTLDFEKPDVCTLYSYDLDGNDKRLEKDNVYMKIFDKFIIEIKGNNQYSLYDLKKKQNIDLKGLKERIYTKFEIKNSRNINGFQMTKVNDVYYYRSHDELFSYDLKSDKVNKSIAKGVEFINGFYGNVFYNKNGLLYFYDGSEKIFANLNISDIDVEGKNMLLRTSRGIYLYNIETGQLKKIDDSIIFAELEDDKIYYIKFNSYVVLYEYDIKLNKLNEYRLNVKNLMIDSFRIYKGNMIYFEYDKLYRYDIKSNKKFLVASLTDVVPAYVENDKLYLYTIGGLNTKIYELSLSNFKLKDLCTINKADMKGIEGFIYDRDINKLVVKYFGEDKLSFIDIKE</sequence>
<evidence type="ECO:0000313" key="3">
    <source>
        <dbReference type="EMBL" id="CDF57546.1"/>
    </source>
</evidence>
<dbReference type="Pfam" id="PF16472">
    <property type="entry name" value="DUF5050"/>
    <property type="match status" value="1"/>
</dbReference>
<dbReference type="SUPFAM" id="SSF69304">
    <property type="entry name" value="Tricorn protease N-terminal domain"/>
    <property type="match status" value="1"/>
</dbReference>
<accession>R7RQE8</accession>
<feature type="domain" description="Prolow-density lipoprotein receptor-related protein 1-like beta-propeller" evidence="2">
    <location>
        <begin position="31"/>
        <end position="178"/>
    </location>
</feature>
<dbReference type="Proteomes" id="UP000014923">
    <property type="component" value="Unassembled WGS sequence"/>
</dbReference>
<dbReference type="OrthoDB" id="9759709at2"/>
<dbReference type="AlphaFoldDB" id="R7RQE8"/>
<keyword evidence="4" id="KW-1185">Reference proteome</keyword>
<keyword evidence="1" id="KW-0472">Membrane</keyword>
<dbReference type="SUPFAM" id="SSF63825">
    <property type="entry name" value="YWTD domain"/>
    <property type="match status" value="1"/>
</dbReference>
<dbReference type="RefSeq" id="WP_018660797.1">
    <property type="nucleotide sequence ID" value="NZ_HF952018.1"/>
</dbReference>
<evidence type="ECO:0000313" key="4">
    <source>
        <dbReference type="Proteomes" id="UP000014923"/>
    </source>
</evidence>
<dbReference type="HOGENOM" id="CLU_462253_0_0_9"/>
<protein>
    <recommendedName>
        <fullName evidence="2">Prolow-density lipoprotein receptor-related protein 1-like beta-propeller domain-containing protein</fullName>
    </recommendedName>
</protein>